<comment type="similarity">
    <text evidence="2 9">Belongs to the cytochrome P450 family.</text>
</comment>
<dbReference type="SUPFAM" id="SSF48264">
    <property type="entry name" value="Cytochrome P450"/>
    <property type="match status" value="1"/>
</dbReference>
<dbReference type="InterPro" id="IPR036396">
    <property type="entry name" value="Cyt_P450_sf"/>
</dbReference>
<evidence type="ECO:0000313" key="12">
    <source>
        <dbReference type="EMBL" id="KAF4404928.1"/>
    </source>
</evidence>
<dbReference type="Pfam" id="PF00067">
    <property type="entry name" value="p450"/>
    <property type="match status" value="1"/>
</dbReference>
<keyword evidence="6 8" id="KW-0408">Iron</keyword>
<name>A0A7J6G6P3_CANSA</name>
<dbReference type="EMBL" id="JAATIP010000071">
    <property type="protein sequence ID" value="KAF4378665.1"/>
    <property type="molecule type" value="Genomic_DNA"/>
</dbReference>
<keyword evidence="3 8" id="KW-0349">Heme</keyword>
<dbReference type="PRINTS" id="PR00463">
    <property type="entry name" value="EP450I"/>
</dbReference>
<keyword evidence="5 9" id="KW-0560">Oxidoreductase</keyword>
<evidence type="ECO:0000256" key="9">
    <source>
        <dbReference type="RuleBase" id="RU000461"/>
    </source>
</evidence>
<evidence type="ECO:0000256" key="6">
    <source>
        <dbReference type="ARBA" id="ARBA00023004"/>
    </source>
</evidence>
<dbReference type="PROSITE" id="PS00086">
    <property type="entry name" value="CYTOCHROME_P450"/>
    <property type="match status" value="1"/>
</dbReference>
<feature type="binding site" description="axial binding residue" evidence="8">
    <location>
        <position position="442"/>
    </location>
    <ligand>
        <name>heme</name>
        <dbReference type="ChEBI" id="CHEBI:30413"/>
    </ligand>
    <ligandPart>
        <name>Fe</name>
        <dbReference type="ChEBI" id="CHEBI:18248"/>
    </ligandPart>
</feature>
<evidence type="ECO:0000313" key="14">
    <source>
        <dbReference type="Proteomes" id="UP000583929"/>
    </source>
</evidence>
<comment type="cofactor">
    <cofactor evidence="1 8">
        <name>heme</name>
        <dbReference type="ChEBI" id="CHEBI:30413"/>
    </cofactor>
</comment>
<accession>A0A7J6G6P3</accession>
<dbReference type="FunFam" id="1.10.630.10:FF:000011">
    <property type="entry name" value="Cytochrome P450 83B1"/>
    <property type="match status" value="1"/>
</dbReference>
<dbReference type="Gene3D" id="1.10.630.10">
    <property type="entry name" value="Cytochrome P450"/>
    <property type="match status" value="1"/>
</dbReference>
<gene>
    <name evidence="11" type="ORF">F8388_006116</name>
    <name evidence="12" type="ORF">G4B88_006314</name>
</gene>
<dbReference type="PRINTS" id="PR00385">
    <property type="entry name" value="P450"/>
</dbReference>
<dbReference type="GO" id="GO:0016705">
    <property type="term" value="F:oxidoreductase activity, acting on paired donors, with incorporation or reduction of molecular oxygen"/>
    <property type="evidence" value="ECO:0007669"/>
    <property type="project" value="InterPro"/>
</dbReference>
<dbReference type="GO" id="GO:0005506">
    <property type="term" value="F:iron ion binding"/>
    <property type="evidence" value="ECO:0007669"/>
    <property type="project" value="InterPro"/>
</dbReference>
<keyword evidence="4 8" id="KW-0479">Metal-binding</keyword>
<evidence type="ECO:0000313" key="13">
    <source>
        <dbReference type="Proteomes" id="UP000525078"/>
    </source>
</evidence>
<evidence type="ECO:0000313" key="11">
    <source>
        <dbReference type="EMBL" id="KAF4378665.1"/>
    </source>
</evidence>
<protein>
    <recommendedName>
        <fullName evidence="15">Cytochrome P450</fullName>
    </recommendedName>
</protein>
<keyword evidence="7 9" id="KW-0503">Monooxygenase</keyword>
<dbReference type="CDD" id="cd11072">
    <property type="entry name" value="CYP71-like"/>
    <property type="match status" value="1"/>
</dbReference>
<evidence type="ECO:0008006" key="15">
    <source>
        <dbReference type="Google" id="ProtNLM"/>
    </source>
</evidence>
<evidence type="ECO:0000256" key="4">
    <source>
        <dbReference type="ARBA" id="ARBA00022723"/>
    </source>
</evidence>
<dbReference type="PANTHER" id="PTHR47955">
    <property type="entry name" value="CYTOCHROME P450 FAMILY 71 PROTEIN"/>
    <property type="match status" value="1"/>
</dbReference>
<evidence type="ECO:0000256" key="10">
    <source>
        <dbReference type="SAM" id="SignalP"/>
    </source>
</evidence>
<proteinExistence type="inferred from homology"/>
<reference evidence="13 14" key="1">
    <citation type="journal article" date="2020" name="bioRxiv">
        <title>Sequence and annotation of 42 cannabis genomes reveals extensive copy number variation in cannabinoid synthesis and pathogen resistance genes.</title>
        <authorList>
            <person name="Mckernan K.J."/>
            <person name="Helbert Y."/>
            <person name="Kane L.T."/>
            <person name="Ebling H."/>
            <person name="Zhang L."/>
            <person name="Liu B."/>
            <person name="Eaton Z."/>
            <person name="Mclaughlin S."/>
            <person name="Kingan S."/>
            <person name="Baybayan P."/>
            <person name="Concepcion G."/>
            <person name="Jordan M."/>
            <person name="Riva A."/>
            <person name="Barbazuk W."/>
            <person name="Harkins T."/>
        </authorList>
    </citation>
    <scope>NUCLEOTIDE SEQUENCE [LARGE SCALE GENOMIC DNA]</scope>
    <source>
        <strain evidence="13 14">cv. Jamaican Lion 4</strain>
        <strain evidence="12">Father</strain>
        <strain evidence="11">Mother</strain>
        <tissue evidence="11">Leaf</tissue>
    </source>
</reference>
<keyword evidence="10" id="KW-0732">Signal</keyword>
<dbReference type="EMBL" id="JAATIQ010000001">
    <property type="protein sequence ID" value="KAF4404928.1"/>
    <property type="molecule type" value="Genomic_DNA"/>
</dbReference>
<evidence type="ECO:0000256" key="7">
    <source>
        <dbReference type="ARBA" id="ARBA00023033"/>
    </source>
</evidence>
<organism evidence="11 13">
    <name type="scientific">Cannabis sativa</name>
    <name type="common">Hemp</name>
    <name type="synonym">Marijuana</name>
    <dbReference type="NCBI Taxonomy" id="3483"/>
    <lineage>
        <taxon>Eukaryota</taxon>
        <taxon>Viridiplantae</taxon>
        <taxon>Streptophyta</taxon>
        <taxon>Embryophyta</taxon>
        <taxon>Tracheophyta</taxon>
        <taxon>Spermatophyta</taxon>
        <taxon>Magnoliopsida</taxon>
        <taxon>eudicotyledons</taxon>
        <taxon>Gunneridae</taxon>
        <taxon>Pentapetalae</taxon>
        <taxon>rosids</taxon>
        <taxon>fabids</taxon>
        <taxon>Rosales</taxon>
        <taxon>Cannabaceae</taxon>
        <taxon>Cannabis</taxon>
    </lineage>
</organism>
<dbReference type="PANTHER" id="PTHR47955:SF19">
    <property type="entry name" value="CYTOCHROME P450 71A9-LIKE ISOFORM X1"/>
    <property type="match status" value="1"/>
</dbReference>
<sequence>MLFLLLALLLTLIFLVKNKIKANNENKAKLPPAPPKLPIIGNLHQLGSLPHQSLWNLSKTYGHIMGLHFGTVPAIVISSAEAAEEVLKTNDLACCNRPTLTGPTKLSYNNIDITFSPYGEHWRQIRKLCSLKLLSSKSVQSFDFIRDEEIHSLNDFLRESSVSATPVNLSVKMSTLMASMTFRTAFGKRFPECGLDSDEFEEMIHRAMGVVGTFAFSDLFPHVGWIVDRLSGAHAKCENIFRELDDFFQIVIAEHLNRTPEKGREDLVDLLLSMETGEDDSTNEEPFTRDCTKALIMDIFVAGVDTASITVTWAMAELAKNPRVMKKIQDEIRNYCLKKNKVMITESDIDQLHYLKMVVKETLRLHPASPILLRKSISQFKVGGYQVNPKTLIQVNFYAIGRDPKYWHSPEEFIPERFNDNSIDFKGQNFEYLPFGSGRRGCPGMTMGLTMVEFTLANLLCCFDWKLPVGMKESDIEMEEGAGFTIFKKSALKLVPVSYQWPLEIQT</sequence>
<dbReference type="Proteomes" id="UP000583929">
    <property type="component" value="Unassembled WGS sequence"/>
</dbReference>
<evidence type="ECO:0000256" key="3">
    <source>
        <dbReference type="ARBA" id="ARBA00022617"/>
    </source>
</evidence>
<dbReference type="InterPro" id="IPR001128">
    <property type="entry name" value="Cyt_P450"/>
</dbReference>
<dbReference type="AlphaFoldDB" id="A0A7J6G6P3"/>
<feature type="chain" id="PRO_5036205120" description="Cytochrome P450" evidence="10">
    <location>
        <begin position="23"/>
        <end position="507"/>
    </location>
</feature>
<feature type="signal peptide" evidence="10">
    <location>
        <begin position="1"/>
        <end position="22"/>
    </location>
</feature>
<keyword evidence="14" id="KW-1185">Reference proteome</keyword>
<evidence type="ECO:0000256" key="1">
    <source>
        <dbReference type="ARBA" id="ARBA00001971"/>
    </source>
</evidence>
<dbReference type="InterPro" id="IPR017972">
    <property type="entry name" value="Cyt_P450_CS"/>
</dbReference>
<evidence type="ECO:0000256" key="5">
    <source>
        <dbReference type="ARBA" id="ARBA00023002"/>
    </source>
</evidence>
<evidence type="ECO:0000256" key="8">
    <source>
        <dbReference type="PIRSR" id="PIRSR602401-1"/>
    </source>
</evidence>
<dbReference type="InterPro" id="IPR002401">
    <property type="entry name" value="Cyt_P450_E_grp-I"/>
</dbReference>
<dbReference type="GO" id="GO:0020037">
    <property type="term" value="F:heme binding"/>
    <property type="evidence" value="ECO:0007669"/>
    <property type="project" value="InterPro"/>
</dbReference>
<comment type="caution">
    <text evidence="11">The sequence shown here is derived from an EMBL/GenBank/DDBJ whole genome shotgun (WGS) entry which is preliminary data.</text>
</comment>
<dbReference type="Proteomes" id="UP000525078">
    <property type="component" value="Unassembled WGS sequence"/>
</dbReference>
<evidence type="ECO:0000256" key="2">
    <source>
        <dbReference type="ARBA" id="ARBA00010617"/>
    </source>
</evidence>
<dbReference type="GO" id="GO:0004497">
    <property type="term" value="F:monooxygenase activity"/>
    <property type="evidence" value="ECO:0007669"/>
    <property type="project" value="UniProtKB-KW"/>
</dbReference>